<comment type="caution">
    <text evidence="2">The sequence shown here is derived from an EMBL/GenBank/DDBJ whole genome shotgun (WGS) entry which is preliminary data.</text>
</comment>
<reference evidence="2 3" key="1">
    <citation type="journal article" date="2015" name="Sci. Rep.">
        <title>Chromosome-level genome map provides insights into diverse defense mechanisms in the medicinal fungus Ganoderma sinense.</title>
        <authorList>
            <person name="Zhu Y."/>
            <person name="Xu J."/>
            <person name="Sun C."/>
            <person name="Zhou S."/>
            <person name="Xu H."/>
            <person name="Nelson D.R."/>
            <person name="Qian J."/>
            <person name="Song J."/>
            <person name="Luo H."/>
            <person name="Xiang L."/>
            <person name="Li Y."/>
            <person name="Xu Z."/>
            <person name="Ji A."/>
            <person name="Wang L."/>
            <person name="Lu S."/>
            <person name="Hayward A."/>
            <person name="Sun W."/>
            <person name="Li X."/>
            <person name="Schwartz D.C."/>
            <person name="Wang Y."/>
            <person name="Chen S."/>
        </authorList>
    </citation>
    <scope>NUCLEOTIDE SEQUENCE [LARGE SCALE GENOMIC DNA]</scope>
    <source>
        <strain evidence="2 3">ZZ0214-1</strain>
    </source>
</reference>
<feature type="region of interest" description="Disordered" evidence="1">
    <location>
        <begin position="711"/>
        <end position="736"/>
    </location>
</feature>
<gene>
    <name evidence="2" type="ORF">GSI_08366</name>
</gene>
<protein>
    <recommendedName>
        <fullName evidence="4">CxC2-like cysteine cluster KDZ transposase-associated domain-containing protein</fullName>
    </recommendedName>
</protein>
<dbReference type="EMBL" id="AYKW01000021">
    <property type="protein sequence ID" value="PIL29558.1"/>
    <property type="molecule type" value="Genomic_DNA"/>
</dbReference>
<evidence type="ECO:0000256" key="1">
    <source>
        <dbReference type="SAM" id="MobiDB-lite"/>
    </source>
</evidence>
<feature type="compositionally biased region" description="Low complexity" evidence="1">
    <location>
        <begin position="715"/>
        <end position="733"/>
    </location>
</feature>
<keyword evidence="3" id="KW-1185">Reference proteome</keyword>
<sequence>MWHLDWNISHKSSQDYYRVFVRLTSNYDAQSVDDRYRELMVSSRLWRHFTMVKRSGRHHNLVLPHRDPHSLAVPCLTCPWPGFNLPVDWKTATPAHLKYIYRIVLGCDGNHSLHKKSKKDDPHDMTLAPAQCFFIDHTTMTEALKEKYWQEEITVLCNGFQVGKAQNPGKFRFQDVSGIVASTCKHVLFRPGSVVDMQRGETNIHHDFSLAGALKGTELLEERGYTYDVICSRLRSMIPRFEKHHPKLVPIIKDLKCLLPSMHLHAHKELCQIVYALAYADGFGLAHGEGVETPWAEFNIAGLTTREMSAGARHDAINDLFNFWNWLKQERMYIFLARKLTEAYAAQERTTQYLAGLTALAGPAKVRDWLAIPFDGAAPTPLTYKEKETAWASSPFLVQRDKLPSAKQAYDHLVEGIRDLTSKPGEHARKSTGHMRREQAQFLMTGIQLESELFDLRLRRDKRKSAAEGELIDESALTKGTWPAWRKKADRWHAEQAKYMPLLGLTVSELSGTSLVEADDDDDDDCEEDEVTSLSGPAVLQQSLNGADSAATPTEVLGLPSDFTPEEVDKYNLKLLAEYEARIRIGQAFDQLEVVRQTVMHLAAFVDAKKEHTHARKENMRANDLNRYSETIRNDAARKYNHIYDRIVQLRGALPTIITDPSDPASYLKRINVPGDLTISNMKVAREQGDRHRSGSWIWWAFEDLMGVVDTAENTPGPSTSKSTRPSRRSQQQDNSIASAAPYTTWFDRAQWFRAWQEKLRCDEAVNCLCADFRATIKGFSGMANCWLAASKGANLEAGERAYALERQCIFKIKSEQCQTAYDKARKTGVPADRLDHTLPYLEAQTSDMTQWGTILPKIHKS</sequence>
<dbReference type="InterPro" id="IPR040521">
    <property type="entry name" value="KDZ"/>
</dbReference>
<dbReference type="Proteomes" id="UP000230002">
    <property type="component" value="Unassembled WGS sequence"/>
</dbReference>
<proteinExistence type="predicted"/>
<organism evidence="2 3">
    <name type="scientific">Ganoderma sinense ZZ0214-1</name>
    <dbReference type="NCBI Taxonomy" id="1077348"/>
    <lineage>
        <taxon>Eukaryota</taxon>
        <taxon>Fungi</taxon>
        <taxon>Dikarya</taxon>
        <taxon>Basidiomycota</taxon>
        <taxon>Agaricomycotina</taxon>
        <taxon>Agaricomycetes</taxon>
        <taxon>Polyporales</taxon>
        <taxon>Polyporaceae</taxon>
        <taxon>Ganoderma</taxon>
    </lineage>
</organism>
<dbReference type="PANTHER" id="PTHR33104:SF2">
    <property type="entry name" value="CXC3 LIKE CYSTEINE CLUSTER DOMAIN-CONTAINING PROTEIN"/>
    <property type="match status" value="1"/>
</dbReference>
<evidence type="ECO:0000313" key="2">
    <source>
        <dbReference type="EMBL" id="PIL29558.1"/>
    </source>
</evidence>
<evidence type="ECO:0000313" key="3">
    <source>
        <dbReference type="Proteomes" id="UP000230002"/>
    </source>
</evidence>
<dbReference type="AlphaFoldDB" id="A0A2G8S7N1"/>
<accession>A0A2G8S7N1</accession>
<name>A0A2G8S7N1_9APHY</name>
<dbReference type="OrthoDB" id="3257613at2759"/>
<dbReference type="STRING" id="1077348.A0A2G8S7N1"/>
<dbReference type="PANTHER" id="PTHR33104">
    <property type="entry name" value="SI:DKEY-29D5.2"/>
    <property type="match status" value="1"/>
</dbReference>
<evidence type="ECO:0008006" key="4">
    <source>
        <dbReference type="Google" id="ProtNLM"/>
    </source>
</evidence>
<dbReference type="Pfam" id="PF18758">
    <property type="entry name" value="KDZ"/>
    <property type="match status" value="1"/>
</dbReference>